<comment type="subcellular location">
    <subcellularLocation>
        <location evidence="1">Chromosome</location>
        <location evidence="1">Telomere</location>
    </subcellularLocation>
</comment>
<feature type="domain" description="CST complex subunit Stn1 N-terminal" evidence="5">
    <location>
        <begin position="48"/>
        <end position="93"/>
    </location>
</feature>
<feature type="compositionally biased region" description="Basic and acidic residues" evidence="4">
    <location>
        <begin position="431"/>
        <end position="443"/>
    </location>
</feature>
<dbReference type="Pfam" id="PF10451">
    <property type="entry name" value="Stn1"/>
    <property type="match status" value="1"/>
</dbReference>
<dbReference type="EMBL" id="MU864021">
    <property type="protein sequence ID" value="KAK4195211.1"/>
    <property type="molecule type" value="Genomic_DNA"/>
</dbReference>
<name>A0AAN6X910_9PEZI</name>
<feature type="compositionally biased region" description="Basic and acidic residues" evidence="4">
    <location>
        <begin position="228"/>
        <end position="243"/>
    </location>
</feature>
<evidence type="ECO:0000256" key="2">
    <source>
        <dbReference type="ARBA" id="ARBA00022454"/>
    </source>
</evidence>
<evidence type="ECO:0000313" key="6">
    <source>
        <dbReference type="EMBL" id="KAK4195211.1"/>
    </source>
</evidence>
<keyword evidence="7" id="KW-1185">Reference proteome</keyword>
<keyword evidence="2" id="KW-0158">Chromosome</keyword>
<dbReference type="Gene3D" id="2.40.50.140">
    <property type="entry name" value="Nucleic acid-binding proteins"/>
    <property type="match status" value="1"/>
</dbReference>
<evidence type="ECO:0000256" key="1">
    <source>
        <dbReference type="ARBA" id="ARBA00004574"/>
    </source>
</evidence>
<feature type="region of interest" description="Disordered" evidence="4">
    <location>
        <begin position="192"/>
        <end position="598"/>
    </location>
</feature>
<evidence type="ECO:0000259" key="5">
    <source>
        <dbReference type="Pfam" id="PF10451"/>
    </source>
</evidence>
<dbReference type="CDD" id="cd03524">
    <property type="entry name" value="RPA2_OBF_family"/>
    <property type="match status" value="1"/>
</dbReference>
<dbReference type="AlphaFoldDB" id="A0AAN6X910"/>
<feature type="compositionally biased region" description="Basic and acidic residues" evidence="4">
    <location>
        <begin position="363"/>
        <end position="377"/>
    </location>
</feature>
<dbReference type="GO" id="GO:0000781">
    <property type="term" value="C:chromosome, telomeric region"/>
    <property type="evidence" value="ECO:0007669"/>
    <property type="project" value="UniProtKB-SubCell"/>
</dbReference>
<feature type="compositionally biased region" description="Basic and acidic residues" evidence="4">
    <location>
        <begin position="192"/>
        <end position="218"/>
    </location>
</feature>
<sequence length="598" mass="67396">MADSGSAPPELEFYPQFCFHLSPTIGRWCHLRATDIAALTFNPGFEGQDVYFYGNHPIKWARIAGVVVAIQEFAHRIIYTIDDSSGATIECVVATPPQFPAVTNYKTPRDPNLSADGKPLPKIDGPIDVGHIIDIKGGISIFRDVKQIRAEKITHLRTTEQEAVFWGKIALLRKEVLCRPWVLDSREVRKLRREEEGRERKKKRTGLERESKRRKLEDDTTVQDDDGERTRFSRKTGLERSTKSDGVVVAEVAKDGRHSHHHRTGLERRTISRAAVQDQEPGSPDRHRRKTGLEPRRPSVGDNARPVARPRQPLERPDLDETMSSSHFQRKTGLEKGSTQSRTHKPSVLEPADDTTLSTTRRTGLERRGSRKAEHRPTTNLIQKTGLEKSSMLEPAEDTTLSTIRSTGLEKRSSGSVEYEPASTLHSQKTGLERKSSLRRQETEDATVISSSSRPHRTGLERTTRRPTEHGHKTGLERQSSRGQDKQPSAHHRSTGLESKKQMQRSSDVSQPRITGLERQSSRKALMEKSSQNSQPDQQLQEEDKCEPKVTTLRLDSIKRPDSPVLVRGNGRLTGLERVTKPITRSPPVTGKYDSMGR</sequence>
<protein>
    <recommendedName>
        <fullName evidence="5">CST complex subunit Stn1 N-terminal domain-containing protein</fullName>
    </recommendedName>
</protein>
<dbReference type="Proteomes" id="UP001303160">
    <property type="component" value="Unassembled WGS sequence"/>
</dbReference>
<evidence type="ECO:0000256" key="3">
    <source>
        <dbReference type="ARBA" id="ARBA00022895"/>
    </source>
</evidence>
<accession>A0AAN6X910</accession>
<reference evidence="6" key="2">
    <citation type="submission" date="2023-05" db="EMBL/GenBank/DDBJ databases">
        <authorList>
            <consortium name="Lawrence Berkeley National Laboratory"/>
            <person name="Steindorff A."/>
            <person name="Hensen N."/>
            <person name="Bonometti L."/>
            <person name="Westerberg I."/>
            <person name="Brannstrom I.O."/>
            <person name="Guillou S."/>
            <person name="Cros-Aarteil S."/>
            <person name="Calhoun S."/>
            <person name="Haridas S."/>
            <person name="Kuo A."/>
            <person name="Mondo S."/>
            <person name="Pangilinan J."/>
            <person name="Riley R."/>
            <person name="Labutti K."/>
            <person name="Andreopoulos B."/>
            <person name="Lipzen A."/>
            <person name="Chen C."/>
            <person name="Yanf M."/>
            <person name="Daum C."/>
            <person name="Ng V."/>
            <person name="Clum A."/>
            <person name="Ohm R."/>
            <person name="Martin F."/>
            <person name="Silar P."/>
            <person name="Natvig D."/>
            <person name="Lalanne C."/>
            <person name="Gautier V."/>
            <person name="Ament-Velasquez S.L."/>
            <person name="Kruys A."/>
            <person name="Hutchinson M.I."/>
            <person name="Powell A.J."/>
            <person name="Barry K."/>
            <person name="Miller A.N."/>
            <person name="Grigoriev I.V."/>
            <person name="Debuchy R."/>
            <person name="Gladieux P."/>
            <person name="Thoren M.H."/>
            <person name="Johannesson H."/>
        </authorList>
    </citation>
    <scope>NUCLEOTIDE SEQUENCE</scope>
    <source>
        <strain evidence="6">CBS 315.58</strain>
    </source>
</reference>
<feature type="compositionally biased region" description="Polar residues" evidence="4">
    <location>
        <begin position="529"/>
        <end position="539"/>
    </location>
</feature>
<comment type="caution">
    <text evidence="6">The sequence shown here is derived from an EMBL/GenBank/DDBJ whole genome shotgun (WGS) entry which is preliminary data.</text>
</comment>
<evidence type="ECO:0000313" key="7">
    <source>
        <dbReference type="Proteomes" id="UP001303160"/>
    </source>
</evidence>
<feature type="compositionally biased region" description="Basic and acidic residues" evidence="4">
    <location>
        <begin position="458"/>
        <end position="485"/>
    </location>
</feature>
<evidence type="ECO:0000256" key="4">
    <source>
        <dbReference type="SAM" id="MobiDB-lite"/>
    </source>
</evidence>
<organism evidence="6 7">
    <name type="scientific">Triangularia verruculosa</name>
    <dbReference type="NCBI Taxonomy" id="2587418"/>
    <lineage>
        <taxon>Eukaryota</taxon>
        <taxon>Fungi</taxon>
        <taxon>Dikarya</taxon>
        <taxon>Ascomycota</taxon>
        <taxon>Pezizomycotina</taxon>
        <taxon>Sordariomycetes</taxon>
        <taxon>Sordariomycetidae</taxon>
        <taxon>Sordariales</taxon>
        <taxon>Podosporaceae</taxon>
        <taxon>Triangularia</taxon>
    </lineage>
</organism>
<dbReference type="InterPro" id="IPR012340">
    <property type="entry name" value="NA-bd_OB-fold"/>
</dbReference>
<feature type="compositionally biased region" description="Polar residues" evidence="4">
    <location>
        <begin position="504"/>
        <end position="513"/>
    </location>
</feature>
<keyword evidence="3" id="KW-0779">Telomere</keyword>
<dbReference type="SUPFAM" id="SSF50249">
    <property type="entry name" value="Nucleic acid-binding proteins"/>
    <property type="match status" value="1"/>
</dbReference>
<proteinExistence type="predicted"/>
<dbReference type="InterPro" id="IPR018856">
    <property type="entry name" value="Stn1_N"/>
</dbReference>
<gene>
    <name evidence="6" type="ORF">QBC40DRAFT_211959</name>
</gene>
<reference evidence="6" key="1">
    <citation type="journal article" date="2023" name="Mol. Phylogenet. Evol.">
        <title>Genome-scale phylogeny and comparative genomics of the fungal order Sordariales.</title>
        <authorList>
            <person name="Hensen N."/>
            <person name="Bonometti L."/>
            <person name="Westerberg I."/>
            <person name="Brannstrom I.O."/>
            <person name="Guillou S."/>
            <person name="Cros-Aarteil S."/>
            <person name="Calhoun S."/>
            <person name="Haridas S."/>
            <person name="Kuo A."/>
            <person name="Mondo S."/>
            <person name="Pangilinan J."/>
            <person name="Riley R."/>
            <person name="LaButti K."/>
            <person name="Andreopoulos B."/>
            <person name="Lipzen A."/>
            <person name="Chen C."/>
            <person name="Yan M."/>
            <person name="Daum C."/>
            <person name="Ng V."/>
            <person name="Clum A."/>
            <person name="Steindorff A."/>
            <person name="Ohm R.A."/>
            <person name="Martin F."/>
            <person name="Silar P."/>
            <person name="Natvig D.O."/>
            <person name="Lalanne C."/>
            <person name="Gautier V."/>
            <person name="Ament-Velasquez S.L."/>
            <person name="Kruys A."/>
            <person name="Hutchinson M.I."/>
            <person name="Powell A.J."/>
            <person name="Barry K."/>
            <person name="Miller A.N."/>
            <person name="Grigoriev I.V."/>
            <person name="Debuchy R."/>
            <person name="Gladieux P."/>
            <person name="Hiltunen Thoren M."/>
            <person name="Johannesson H."/>
        </authorList>
    </citation>
    <scope>NUCLEOTIDE SEQUENCE</scope>
    <source>
        <strain evidence="6">CBS 315.58</strain>
    </source>
</reference>